<keyword evidence="3" id="KW-1185">Reference proteome</keyword>
<name>A0A2J6PET6_9HELO</name>
<evidence type="ECO:0000256" key="1">
    <source>
        <dbReference type="SAM" id="MobiDB-lite"/>
    </source>
</evidence>
<proteinExistence type="predicted"/>
<organism evidence="2 3">
    <name type="scientific">Hyaloscypha hepaticicola</name>
    <dbReference type="NCBI Taxonomy" id="2082293"/>
    <lineage>
        <taxon>Eukaryota</taxon>
        <taxon>Fungi</taxon>
        <taxon>Dikarya</taxon>
        <taxon>Ascomycota</taxon>
        <taxon>Pezizomycotina</taxon>
        <taxon>Leotiomycetes</taxon>
        <taxon>Helotiales</taxon>
        <taxon>Hyaloscyphaceae</taxon>
        <taxon>Hyaloscypha</taxon>
    </lineage>
</organism>
<dbReference type="Proteomes" id="UP000235672">
    <property type="component" value="Unassembled WGS sequence"/>
</dbReference>
<evidence type="ECO:0000313" key="3">
    <source>
        <dbReference type="Proteomes" id="UP000235672"/>
    </source>
</evidence>
<feature type="compositionally biased region" description="Low complexity" evidence="1">
    <location>
        <begin position="88"/>
        <end position="104"/>
    </location>
</feature>
<sequence>MPDHHLLLANLKSASPLPRHKPPLSRPNSLNINANDQYTITVNPPCISRPAHPKSTDLTRLPAESYACTASTNPVANGTGPPPHMVDQDTSSSNTETDSSPLSSPRGAKEAIAQPRKRQLAVGDSPRTTRFQAFSTV</sequence>
<dbReference type="EMBL" id="KZ613548">
    <property type="protein sequence ID" value="PMD12503.1"/>
    <property type="molecule type" value="Genomic_DNA"/>
</dbReference>
<gene>
    <name evidence="2" type="ORF">NA56DRAFT_713024</name>
</gene>
<reference evidence="2 3" key="1">
    <citation type="submission" date="2016-05" db="EMBL/GenBank/DDBJ databases">
        <title>A degradative enzymes factory behind the ericoid mycorrhizal symbiosis.</title>
        <authorList>
            <consortium name="DOE Joint Genome Institute"/>
            <person name="Martino E."/>
            <person name="Morin E."/>
            <person name="Grelet G."/>
            <person name="Kuo A."/>
            <person name="Kohler A."/>
            <person name="Daghino S."/>
            <person name="Barry K."/>
            <person name="Choi C."/>
            <person name="Cichocki N."/>
            <person name="Clum A."/>
            <person name="Copeland A."/>
            <person name="Hainaut M."/>
            <person name="Haridas S."/>
            <person name="Labutti K."/>
            <person name="Lindquist E."/>
            <person name="Lipzen A."/>
            <person name="Khouja H.-R."/>
            <person name="Murat C."/>
            <person name="Ohm R."/>
            <person name="Olson A."/>
            <person name="Spatafora J."/>
            <person name="Veneault-Fourrey C."/>
            <person name="Henrissat B."/>
            <person name="Grigoriev I."/>
            <person name="Martin F."/>
            <person name="Perotto S."/>
        </authorList>
    </citation>
    <scope>NUCLEOTIDE SEQUENCE [LARGE SCALE GENOMIC DNA]</scope>
    <source>
        <strain evidence="2 3">UAMH 7357</strain>
    </source>
</reference>
<feature type="region of interest" description="Disordered" evidence="1">
    <location>
        <begin position="10"/>
        <end position="137"/>
    </location>
</feature>
<accession>A0A2J6PET6</accession>
<evidence type="ECO:0000313" key="2">
    <source>
        <dbReference type="EMBL" id="PMD12503.1"/>
    </source>
</evidence>
<protein>
    <submittedName>
        <fullName evidence="2">Uncharacterized protein</fullName>
    </submittedName>
</protein>
<feature type="compositionally biased region" description="Polar residues" evidence="1">
    <location>
        <begin position="26"/>
        <end position="42"/>
    </location>
</feature>
<dbReference type="AlphaFoldDB" id="A0A2J6PET6"/>
<feature type="compositionally biased region" description="Polar residues" evidence="1">
    <location>
        <begin position="126"/>
        <end position="137"/>
    </location>
</feature>